<dbReference type="Proteomes" id="UP000886812">
    <property type="component" value="Unassembled WGS sequence"/>
</dbReference>
<name>A0A9D1T0N5_9BACT</name>
<gene>
    <name evidence="2" type="ORF">IAC75_00375</name>
</gene>
<evidence type="ECO:0000256" key="1">
    <source>
        <dbReference type="SAM" id="SignalP"/>
    </source>
</evidence>
<evidence type="ECO:0000313" key="2">
    <source>
        <dbReference type="EMBL" id="HIV03594.1"/>
    </source>
</evidence>
<organism evidence="2 3">
    <name type="scientific">Candidatus Spyradosoma merdigallinarum</name>
    <dbReference type="NCBI Taxonomy" id="2840950"/>
    <lineage>
        <taxon>Bacteria</taxon>
        <taxon>Pseudomonadati</taxon>
        <taxon>Verrucomicrobiota</taxon>
        <taxon>Opitutia</taxon>
        <taxon>Opitutia incertae sedis</taxon>
        <taxon>Candidatus Spyradosoma</taxon>
    </lineage>
</organism>
<dbReference type="AlphaFoldDB" id="A0A9D1T0N5"/>
<protein>
    <submittedName>
        <fullName evidence="2">Uncharacterized protein</fullName>
    </submittedName>
</protein>
<feature type="signal peptide" evidence="1">
    <location>
        <begin position="1"/>
        <end position="20"/>
    </location>
</feature>
<evidence type="ECO:0000313" key="3">
    <source>
        <dbReference type="Proteomes" id="UP000886812"/>
    </source>
</evidence>
<proteinExistence type="predicted"/>
<sequence>MKHLLFAALLAALSFVRVFAADAGVLKEIVDDVLAEEAPNLKNSRPDGKLTAQIARLSEFADELELEEPASADEALEQEELFRKTLLTMSALEERRVYRYLLWAENQLRICTRKNFPDCSQQELFSLYKTLSEINLNEVKEPILAREITSALAGIYDCLDSANKPEARIFSVRKNADFYSREKAKNENHFSPRKTPSDF</sequence>
<keyword evidence="1" id="KW-0732">Signal</keyword>
<accession>A0A9D1T0N5</accession>
<comment type="caution">
    <text evidence="2">The sequence shown here is derived from an EMBL/GenBank/DDBJ whole genome shotgun (WGS) entry which is preliminary data.</text>
</comment>
<reference evidence="2" key="1">
    <citation type="submission" date="2020-10" db="EMBL/GenBank/DDBJ databases">
        <authorList>
            <person name="Gilroy R."/>
        </authorList>
    </citation>
    <scope>NUCLEOTIDE SEQUENCE</scope>
    <source>
        <strain evidence="2">10669</strain>
    </source>
</reference>
<dbReference type="EMBL" id="DVOG01000015">
    <property type="protein sequence ID" value="HIV03594.1"/>
    <property type="molecule type" value="Genomic_DNA"/>
</dbReference>
<feature type="chain" id="PRO_5038734913" evidence="1">
    <location>
        <begin position="21"/>
        <end position="199"/>
    </location>
</feature>
<reference evidence="2" key="2">
    <citation type="journal article" date="2021" name="PeerJ">
        <title>Extensive microbial diversity within the chicken gut microbiome revealed by metagenomics and culture.</title>
        <authorList>
            <person name="Gilroy R."/>
            <person name="Ravi A."/>
            <person name="Getino M."/>
            <person name="Pursley I."/>
            <person name="Horton D.L."/>
            <person name="Alikhan N.F."/>
            <person name="Baker D."/>
            <person name="Gharbi K."/>
            <person name="Hall N."/>
            <person name="Watson M."/>
            <person name="Adriaenssens E.M."/>
            <person name="Foster-Nyarko E."/>
            <person name="Jarju S."/>
            <person name="Secka A."/>
            <person name="Antonio M."/>
            <person name="Oren A."/>
            <person name="Chaudhuri R.R."/>
            <person name="La Ragione R."/>
            <person name="Hildebrand F."/>
            <person name="Pallen M.J."/>
        </authorList>
    </citation>
    <scope>NUCLEOTIDE SEQUENCE</scope>
    <source>
        <strain evidence="2">10669</strain>
    </source>
</reference>